<comment type="pathway">
    <text evidence="2">Glycan biosynthesis; alginate biosynthesis.</text>
</comment>
<keyword evidence="3" id="KW-0808">Transferase</keyword>
<evidence type="ECO:0000256" key="4">
    <source>
        <dbReference type="ARBA" id="ARBA00022729"/>
    </source>
</evidence>
<dbReference type="InterPro" id="IPR031811">
    <property type="entry name" value="ALGX/ALGJ_SGNH-like"/>
</dbReference>
<dbReference type="Proteomes" id="UP000049127">
    <property type="component" value="Unassembled WGS sequence"/>
</dbReference>
<evidence type="ECO:0000256" key="6">
    <source>
        <dbReference type="ARBA" id="ARBA00022841"/>
    </source>
</evidence>
<keyword evidence="5" id="KW-0574">Periplasm</keyword>
<keyword evidence="4" id="KW-0732">Signal</keyword>
<dbReference type="GO" id="GO:0042121">
    <property type="term" value="P:alginic acid biosynthetic process"/>
    <property type="evidence" value="ECO:0007669"/>
    <property type="project" value="UniProtKB-UniPathway"/>
</dbReference>
<organism evidence="9 10">
    <name type="scientific">Paraclostridium sordellii</name>
    <name type="common">Clostridium sordellii</name>
    <dbReference type="NCBI Taxonomy" id="1505"/>
    <lineage>
        <taxon>Bacteria</taxon>
        <taxon>Bacillati</taxon>
        <taxon>Bacillota</taxon>
        <taxon>Clostridia</taxon>
        <taxon>Peptostreptococcales</taxon>
        <taxon>Peptostreptococcaceae</taxon>
        <taxon>Paraclostridium</taxon>
    </lineage>
</organism>
<evidence type="ECO:0000256" key="7">
    <source>
        <dbReference type="SAM" id="Phobius"/>
    </source>
</evidence>
<dbReference type="Pfam" id="PF16822">
    <property type="entry name" value="ALGX"/>
    <property type="match status" value="1"/>
</dbReference>
<evidence type="ECO:0000313" key="9">
    <source>
        <dbReference type="EMBL" id="CEQ03357.1"/>
    </source>
</evidence>
<evidence type="ECO:0000313" key="10">
    <source>
        <dbReference type="Proteomes" id="UP000049127"/>
    </source>
</evidence>
<proteinExistence type="predicted"/>
<comment type="subcellular location">
    <subcellularLocation>
        <location evidence="1">Periplasm</location>
    </subcellularLocation>
</comment>
<reference evidence="9 10" key="1">
    <citation type="submission" date="2015-01" db="EMBL/GenBank/DDBJ databases">
        <authorList>
            <person name="Aslett A.Martin."/>
            <person name="De Silva Nishadi"/>
        </authorList>
    </citation>
    <scope>NUCLEOTIDE SEQUENCE [LARGE SCALE GENOMIC DNA]</scope>
    <source>
        <strain evidence="9 10">R28058</strain>
    </source>
</reference>
<keyword evidence="7" id="KW-0812">Transmembrane</keyword>
<feature type="transmembrane region" description="Helical" evidence="7">
    <location>
        <begin position="6"/>
        <end position="26"/>
    </location>
</feature>
<protein>
    <recommendedName>
        <fullName evidence="8">AlgX/AlgJ SGNH hydrolase-like domain-containing protein</fullName>
    </recommendedName>
</protein>
<evidence type="ECO:0000259" key="8">
    <source>
        <dbReference type="Pfam" id="PF16822"/>
    </source>
</evidence>
<dbReference type="GO" id="GO:0042597">
    <property type="term" value="C:periplasmic space"/>
    <property type="evidence" value="ECO:0007669"/>
    <property type="project" value="UniProtKB-SubCell"/>
</dbReference>
<sequence>MKKIKYFWLTVPFIVVIFGIGILNLLSKDKTESLNENRSLQQAPGIENIINRDYPKIYETYYTDQFIKRDSLLKLYTKLQIKMNKSTVRGYYIIDNKWIMPNKVAKQNDDQIKHIADKVNKFSEKIKKDGREIYYASTPCKSQVLDELYPKYAGEGFTLENISKFGKNLNGNYIKFINIDKYFNSEFSEKEKEKMYFKTDHHWNGIGAFEGFKYIIKNMNVLDENNKKLIDNSNFEISEITNKKFLGSYNRNLFSLFSKDENIPYVNSKERKKYEYFNNNGQGYEISDESKLISTEKTFDEITYGGAYTNDIPLYKIENKDAPINKKILIVRDSYQAPTTLLFADLFSSVEILDPKNDIELNVSKVVNESDPDIVLFMFNSETYGGMVDLIK</sequence>
<name>A0A0C7QRS5_PARSO</name>
<gene>
    <name evidence="9" type="ORF">R28058_10901</name>
</gene>
<feature type="domain" description="AlgX/AlgJ SGNH hydrolase-like" evidence="8">
    <location>
        <begin position="98"/>
        <end position="253"/>
    </location>
</feature>
<evidence type="ECO:0000256" key="1">
    <source>
        <dbReference type="ARBA" id="ARBA00004418"/>
    </source>
</evidence>
<evidence type="ECO:0000256" key="5">
    <source>
        <dbReference type="ARBA" id="ARBA00022764"/>
    </source>
</evidence>
<keyword evidence="7" id="KW-0472">Membrane</keyword>
<evidence type="ECO:0000256" key="2">
    <source>
        <dbReference type="ARBA" id="ARBA00005182"/>
    </source>
</evidence>
<dbReference type="EMBL" id="CEKZ01000003">
    <property type="protein sequence ID" value="CEQ03357.1"/>
    <property type="molecule type" value="Genomic_DNA"/>
</dbReference>
<keyword evidence="7" id="KW-1133">Transmembrane helix</keyword>
<dbReference type="OrthoDB" id="175771at2"/>
<dbReference type="GO" id="GO:0016740">
    <property type="term" value="F:transferase activity"/>
    <property type="evidence" value="ECO:0007669"/>
    <property type="project" value="UniProtKB-KW"/>
</dbReference>
<keyword evidence="6" id="KW-0016">Alginate biosynthesis</keyword>
<dbReference type="RefSeq" id="WP_055341715.1">
    <property type="nucleotide sequence ID" value="NZ_CEKZ01000003.1"/>
</dbReference>
<dbReference type="AlphaFoldDB" id="A0A0C7QRS5"/>
<accession>A0A0C7QRS5</accession>
<dbReference type="UniPathway" id="UPA00286"/>
<evidence type="ECO:0000256" key="3">
    <source>
        <dbReference type="ARBA" id="ARBA00022679"/>
    </source>
</evidence>